<dbReference type="SUPFAM" id="SSF55729">
    <property type="entry name" value="Acyl-CoA N-acyltransferases (Nat)"/>
    <property type="match status" value="1"/>
</dbReference>
<dbReference type="UniPathway" id="UPA00113">
    <property type="reaction ID" value="UER00529"/>
</dbReference>
<dbReference type="PROSITE" id="PS51186">
    <property type="entry name" value="GNAT"/>
    <property type="match status" value="1"/>
</dbReference>
<evidence type="ECO:0000313" key="3">
    <source>
        <dbReference type="EMBL" id="QUC23501.1"/>
    </source>
</evidence>
<dbReference type="PANTHER" id="PTHR13355">
    <property type="entry name" value="GLUCOSAMINE 6-PHOSPHATE N-ACETYLTRANSFERASE"/>
    <property type="match status" value="1"/>
</dbReference>
<dbReference type="AlphaFoldDB" id="A0A8E5HXS2"/>
<comment type="similarity">
    <text evidence="1">Belongs to the acetyltransferase family. GNA1 subfamily.</text>
</comment>
<keyword evidence="1" id="KW-0012">Acyltransferase</keyword>
<sequence>MAARFSPMDNGSYVTGPSCTPYLDLHPPPSSILHPPSSILLHLHLHPPSRQTPKSSASAPTPASTMPLFPAYLISPQATSSLPAGYTIRPLDKDDYAKGFLQCLQDLTWTGDQTAEQFNARYDDMDTQGKGPYYYLVIEHGGRVVGTGAVVVEKKFIWNRASVGHVEEICIAKDHQAKGLGLAMIRALDSVARNVGCRKCLLNCDLAKSGFYVKCGYSSSGVEMQHSFDDDAPSADAIYRGVGCLLLQSWRTIARLGGAQTRKETQKALHCSPKLGSVTAFAGAAPLQELFSQHQVVERKIAAN</sequence>
<dbReference type="GO" id="GO:0006048">
    <property type="term" value="P:UDP-N-acetylglucosamine biosynthetic process"/>
    <property type="evidence" value="ECO:0007669"/>
    <property type="project" value="UniProtKB-UniRule"/>
</dbReference>
<comment type="catalytic activity">
    <reaction evidence="1">
        <text>D-glucosamine 6-phosphate + acetyl-CoA = N-acetyl-D-glucosamine 6-phosphate + CoA + H(+)</text>
        <dbReference type="Rhea" id="RHEA:10292"/>
        <dbReference type="ChEBI" id="CHEBI:15378"/>
        <dbReference type="ChEBI" id="CHEBI:57287"/>
        <dbReference type="ChEBI" id="CHEBI:57288"/>
        <dbReference type="ChEBI" id="CHEBI:57513"/>
        <dbReference type="ChEBI" id="CHEBI:58725"/>
        <dbReference type="EC" id="2.3.1.4"/>
    </reaction>
</comment>
<keyword evidence="4" id="KW-1185">Reference proteome</keyword>
<accession>A0A8E5HXS2</accession>
<protein>
    <recommendedName>
        <fullName evidence="1">Glucosamine 6-phosphate N-acetyltransferase</fullName>
        <ecNumber evidence="1">2.3.1.4</ecNumber>
    </recommendedName>
</protein>
<dbReference type="InterPro" id="IPR000182">
    <property type="entry name" value="GNAT_dom"/>
</dbReference>
<dbReference type="EMBL" id="CP072759">
    <property type="protein sequence ID" value="QUC23501.1"/>
    <property type="molecule type" value="Genomic_DNA"/>
</dbReference>
<keyword evidence="1" id="KW-0808">Transferase</keyword>
<reference evidence="3" key="1">
    <citation type="submission" date="2020-03" db="EMBL/GenBank/DDBJ databases">
        <title>A mixture of massive structural variations and highly conserved coding sequences in Ustilaginoidea virens genome.</title>
        <authorList>
            <person name="Zhang K."/>
            <person name="Zhao Z."/>
            <person name="Zhang Z."/>
            <person name="Li Y."/>
            <person name="Hsiang T."/>
            <person name="Sun W."/>
        </authorList>
    </citation>
    <scope>NUCLEOTIDE SEQUENCE</scope>
    <source>
        <strain evidence="3">UV-8b</strain>
    </source>
</reference>
<dbReference type="GeneID" id="66068519"/>
<dbReference type="GO" id="GO:0004343">
    <property type="term" value="F:glucosamine 6-phosphate N-acetyltransferase activity"/>
    <property type="evidence" value="ECO:0007669"/>
    <property type="project" value="UniProtKB-UniRule"/>
</dbReference>
<evidence type="ECO:0000259" key="2">
    <source>
        <dbReference type="PROSITE" id="PS51186"/>
    </source>
</evidence>
<feature type="domain" description="N-acetyltransferase" evidence="2">
    <location>
        <begin position="86"/>
        <end position="239"/>
    </location>
</feature>
<gene>
    <name evidence="3" type="ORF">UV8b_07742</name>
</gene>
<dbReference type="OrthoDB" id="10039976at2759"/>
<dbReference type="Pfam" id="PF00583">
    <property type="entry name" value="Acetyltransf_1"/>
    <property type="match status" value="1"/>
</dbReference>
<comment type="pathway">
    <text evidence="1">Nucleotide-sugar biosynthesis; UDP-N-acetyl-alpha-D-glucosamine biosynthesis; N-acetyl-alpha-D-glucosamine 1-phosphate from alpha-D-glucosamine 6-phosphate (route I): step 1/2.</text>
</comment>
<proteinExistence type="inferred from homology"/>
<dbReference type="RefSeq" id="XP_043001174.1">
    <property type="nucleotide sequence ID" value="XM_043145239.1"/>
</dbReference>
<dbReference type="KEGG" id="uvi:66068519"/>
<evidence type="ECO:0000313" key="4">
    <source>
        <dbReference type="Proteomes" id="UP000027002"/>
    </source>
</evidence>
<dbReference type="InterPro" id="IPR039143">
    <property type="entry name" value="GNPNAT1-like"/>
</dbReference>
<evidence type="ECO:0000256" key="1">
    <source>
        <dbReference type="RuleBase" id="RU365086"/>
    </source>
</evidence>
<dbReference type="CDD" id="cd04301">
    <property type="entry name" value="NAT_SF"/>
    <property type="match status" value="1"/>
</dbReference>
<dbReference type="Gene3D" id="3.40.630.30">
    <property type="match status" value="1"/>
</dbReference>
<name>A0A8E5HXS2_USTVR</name>
<dbReference type="EC" id="2.3.1.4" evidence="1"/>
<organism evidence="3 4">
    <name type="scientific">Ustilaginoidea virens</name>
    <name type="common">Rice false smut fungus</name>
    <name type="synonym">Villosiclava virens</name>
    <dbReference type="NCBI Taxonomy" id="1159556"/>
    <lineage>
        <taxon>Eukaryota</taxon>
        <taxon>Fungi</taxon>
        <taxon>Dikarya</taxon>
        <taxon>Ascomycota</taxon>
        <taxon>Pezizomycotina</taxon>
        <taxon>Sordariomycetes</taxon>
        <taxon>Hypocreomycetidae</taxon>
        <taxon>Hypocreales</taxon>
        <taxon>Clavicipitaceae</taxon>
        <taxon>Ustilaginoidea</taxon>
    </lineage>
</organism>
<dbReference type="Proteomes" id="UP000027002">
    <property type="component" value="Chromosome 7"/>
</dbReference>
<dbReference type="PANTHER" id="PTHR13355:SF11">
    <property type="entry name" value="GLUCOSAMINE 6-PHOSPHATE N-ACETYLTRANSFERASE"/>
    <property type="match status" value="1"/>
</dbReference>
<dbReference type="InterPro" id="IPR016181">
    <property type="entry name" value="Acyl_CoA_acyltransferase"/>
</dbReference>